<comment type="subunit">
    <text evidence="5">NDH-1 is composed of 14 different subunits. Subunits NuoA, H, J, K, L, M, N constitute the membrane sector of the complex.</text>
</comment>
<dbReference type="EC" id="7.1.1.-" evidence="5"/>
<comment type="caution">
    <text evidence="5">Lacks conserved residue(s) required for the propagation of feature annotation.</text>
</comment>
<dbReference type="HAMAP" id="MF_01350">
    <property type="entry name" value="NDH1_NuoH"/>
    <property type="match status" value="1"/>
</dbReference>
<feature type="transmembrane region" description="Helical" evidence="5">
    <location>
        <begin position="295"/>
        <end position="316"/>
    </location>
</feature>
<comment type="catalytic activity">
    <reaction evidence="5">
        <text>a quinone + NADH + 5 H(+)(in) = a quinol + NAD(+) + 4 H(+)(out)</text>
        <dbReference type="Rhea" id="RHEA:57888"/>
        <dbReference type="ChEBI" id="CHEBI:15378"/>
        <dbReference type="ChEBI" id="CHEBI:24646"/>
        <dbReference type="ChEBI" id="CHEBI:57540"/>
        <dbReference type="ChEBI" id="CHEBI:57945"/>
        <dbReference type="ChEBI" id="CHEBI:132124"/>
    </reaction>
</comment>
<dbReference type="PROSITE" id="PS00668">
    <property type="entry name" value="COMPLEX1_ND1_2"/>
    <property type="match status" value="1"/>
</dbReference>
<evidence type="ECO:0000256" key="3">
    <source>
        <dbReference type="ARBA" id="ARBA00022989"/>
    </source>
</evidence>
<keyword evidence="5" id="KW-1278">Translocase</keyword>
<evidence type="ECO:0000256" key="4">
    <source>
        <dbReference type="ARBA" id="ARBA00023136"/>
    </source>
</evidence>
<evidence type="ECO:0000256" key="1">
    <source>
        <dbReference type="ARBA" id="ARBA00004141"/>
    </source>
</evidence>
<keyword evidence="5" id="KW-0874">Quinone</keyword>
<feature type="transmembrane region" description="Helical" evidence="5">
    <location>
        <begin position="60"/>
        <end position="80"/>
    </location>
</feature>
<dbReference type="EMBL" id="MDGQ01000003">
    <property type="protein sequence ID" value="OEK06477.1"/>
    <property type="molecule type" value="Genomic_DNA"/>
</dbReference>
<dbReference type="PANTHER" id="PTHR11432:SF3">
    <property type="entry name" value="NADH-UBIQUINONE OXIDOREDUCTASE CHAIN 1"/>
    <property type="match status" value="1"/>
</dbReference>
<comment type="caution">
    <text evidence="7">The sequence shown here is derived from an EMBL/GenBank/DDBJ whole genome shotgun (WGS) entry which is preliminary data.</text>
</comment>
<evidence type="ECO:0000256" key="5">
    <source>
        <dbReference type="HAMAP-Rule" id="MF_01350"/>
    </source>
</evidence>
<sequence length="351" mass="38921">MVFVVYAERKISAFIQDRYGPMEVGYYGLLQTVADLLKLVQKEDIVPLAADKRIFKPGPVVIFTAVFAGFAVIPLTSAFGNSSVQVGIFYLLAIVSLDVIGILMAGWGSNSKYALFGAMRSVAQIISYEIPLGLTVVCVVMVSQTLDLQEIIYQQGIWWNSIDAEAANYLFGIKAIGIETTEIGGILTWNIFRAPIFLFAFIIFFIASLAESNRAPFDIPEAESELVGGFHTEYSGLRWGLVMMGEYGLMLLVSFLAAILFLGGWNTPLPNIGSVELAQWTSGVPGTVAGHLWGAFWMLSKAFLLVGVQIWIRWTFPRLRIDQLMNLSWKYLTPAAILLVLFSAIWRMLMI</sequence>
<keyword evidence="4 5" id="KW-0472">Membrane</keyword>
<dbReference type="Proteomes" id="UP000095552">
    <property type="component" value="Unassembled WGS sequence"/>
</dbReference>
<keyword evidence="5 6" id="KW-0520">NAD</keyword>
<dbReference type="GO" id="GO:0016655">
    <property type="term" value="F:oxidoreductase activity, acting on NAD(P)H, quinone or similar compound as acceptor"/>
    <property type="evidence" value="ECO:0007669"/>
    <property type="project" value="UniProtKB-UniRule"/>
</dbReference>
<dbReference type="GO" id="GO:0009060">
    <property type="term" value="P:aerobic respiration"/>
    <property type="evidence" value="ECO:0007669"/>
    <property type="project" value="TreeGrafter"/>
</dbReference>
<keyword evidence="2 5" id="KW-0812">Transmembrane</keyword>
<evidence type="ECO:0000313" key="7">
    <source>
        <dbReference type="EMBL" id="OEK06477.1"/>
    </source>
</evidence>
<evidence type="ECO:0000256" key="6">
    <source>
        <dbReference type="RuleBase" id="RU000471"/>
    </source>
</evidence>
<feature type="transmembrane region" description="Helical" evidence="5">
    <location>
        <begin position="128"/>
        <end position="146"/>
    </location>
</feature>
<dbReference type="STRING" id="1563681.BFP71_02025"/>
<comment type="similarity">
    <text evidence="5 6">Belongs to the complex I subunit 1 family.</text>
</comment>
<proteinExistence type="inferred from homology"/>
<dbReference type="GO" id="GO:0005886">
    <property type="term" value="C:plasma membrane"/>
    <property type="evidence" value="ECO:0007669"/>
    <property type="project" value="UniProtKB-SubCell"/>
</dbReference>
<feature type="transmembrane region" description="Helical" evidence="5">
    <location>
        <begin position="247"/>
        <end position="265"/>
    </location>
</feature>
<evidence type="ECO:0000256" key="2">
    <source>
        <dbReference type="ARBA" id="ARBA00022692"/>
    </source>
</evidence>
<dbReference type="AlphaFoldDB" id="A0A1E5T570"/>
<keyword evidence="3 5" id="KW-1133">Transmembrane helix</keyword>
<keyword evidence="5" id="KW-1003">Cell membrane</keyword>
<comment type="subcellular location">
    <subcellularLocation>
        <location evidence="5 6">Cell membrane</location>
        <topology evidence="5 6">Multi-pass membrane protein</topology>
    </subcellularLocation>
    <subcellularLocation>
        <location evidence="1">Membrane</location>
        <topology evidence="1">Multi-pass membrane protein</topology>
    </subcellularLocation>
</comment>
<feature type="transmembrane region" description="Helical" evidence="5">
    <location>
        <begin position="86"/>
        <end position="107"/>
    </location>
</feature>
<dbReference type="GO" id="GO:0003954">
    <property type="term" value="F:NADH dehydrogenase activity"/>
    <property type="evidence" value="ECO:0007669"/>
    <property type="project" value="TreeGrafter"/>
</dbReference>
<dbReference type="Pfam" id="PF00146">
    <property type="entry name" value="NADHdh"/>
    <property type="match status" value="1"/>
</dbReference>
<name>A0A1E5T570_9BACT</name>
<feature type="transmembrane region" description="Helical" evidence="5">
    <location>
        <begin position="191"/>
        <end position="210"/>
    </location>
</feature>
<evidence type="ECO:0000313" key="8">
    <source>
        <dbReference type="Proteomes" id="UP000095552"/>
    </source>
</evidence>
<accession>A0A1E5T570</accession>
<dbReference type="GO" id="GO:0048038">
    <property type="term" value="F:quinone binding"/>
    <property type="evidence" value="ECO:0007669"/>
    <property type="project" value="UniProtKB-KW"/>
</dbReference>
<gene>
    <name evidence="5" type="primary">nuoH</name>
    <name evidence="7" type="ORF">BFP71_02025</name>
</gene>
<keyword evidence="5" id="KW-0830">Ubiquinone</keyword>
<feature type="transmembrane region" description="Helical" evidence="5">
    <location>
        <begin position="328"/>
        <end position="349"/>
    </location>
</feature>
<dbReference type="PANTHER" id="PTHR11432">
    <property type="entry name" value="NADH DEHYDROGENASE SUBUNIT 1"/>
    <property type="match status" value="1"/>
</dbReference>
<keyword evidence="8" id="KW-1185">Reference proteome</keyword>
<comment type="function">
    <text evidence="5">NDH-1 shuttles electrons from NADH, via FMN and iron-sulfur (Fe-S) centers, to quinones in the respiratory chain. The immediate electron acceptor for the enzyme in this species is believed to be ubiquinone. Couples the redox reaction to proton translocation (for every two electrons transferred, four hydrogen ions are translocated across the cytoplasmic membrane), and thus conserves the redox energy in a proton gradient. This subunit may bind ubiquinone.</text>
</comment>
<organism evidence="7 8">
    <name type="scientific">Roseivirga misakiensis</name>
    <dbReference type="NCBI Taxonomy" id="1563681"/>
    <lineage>
        <taxon>Bacteria</taxon>
        <taxon>Pseudomonadati</taxon>
        <taxon>Bacteroidota</taxon>
        <taxon>Cytophagia</taxon>
        <taxon>Cytophagales</taxon>
        <taxon>Roseivirgaceae</taxon>
        <taxon>Roseivirga</taxon>
    </lineage>
</organism>
<protein>
    <recommendedName>
        <fullName evidence="5">NADH-quinone oxidoreductase subunit H</fullName>
        <ecNumber evidence="5">7.1.1.-</ecNumber>
    </recommendedName>
    <alternativeName>
        <fullName evidence="5">NADH dehydrogenase I subunit H</fullName>
    </alternativeName>
    <alternativeName>
        <fullName evidence="5">NDH-1 subunit H</fullName>
    </alternativeName>
</protein>
<dbReference type="InterPro" id="IPR001694">
    <property type="entry name" value="NADH_UbQ_OxRdtase_su1/FPO"/>
</dbReference>
<dbReference type="InterPro" id="IPR018086">
    <property type="entry name" value="NADH_UbQ_OxRdtase_su1_CS"/>
</dbReference>
<reference evidence="7 8" key="1">
    <citation type="submission" date="2016-08" db="EMBL/GenBank/DDBJ databases">
        <title>Draft genome of Fabibacter sp. strain SK-8.</title>
        <authorList>
            <person name="Wong S.-K."/>
            <person name="Hamasaki K."/>
            <person name="Yoshizawa S."/>
        </authorList>
    </citation>
    <scope>NUCLEOTIDE SEQUENCE [LARGE SCALE GENOMIC DNA]</scope>
    <source>
        <strain evidence="7 8">SK-8</strain>
    </source>
</reference>